<dbReference type="AlphaFoldDB" id="A0AAN7ARV4"/>
<accession>A0AAN7ARV4</accession>
<feature type="region of interest" description="Disordered" evidence="1">
    <location>
        <begin position="15"/>
        <end position="290"/>
    </location>
</feature>
<dbReference type="SUPFAM" id="SSF54001">
    <property type="entry name" value="Cysteine proteinases"/>
    <property type="match status" value="1"/>
</dbReference>
<dbReference type="InterPro" id="IPR038765">
    <property type="entry name" value="Papain-like_cys_pep_sf"/>
</dbReference>
<proteinExistence type="predicted"/>
<dbReference type="Pfam" id="PF01841">
    <property type="entry name" value="Transglut_core"/>
    <property type="match status" value="1"/>
</dbReference>
<dbReference type="Gene3D" id="3.10.620.30">
    <property type="match status" value="1"/>
</dbReference>
<gene>
    <name evidence="3" type="ORF">QBC40DRAFT_312696</name>
</gene>
<keyword evidence="4" id="KW-1185">Reference proteome</keyword>
<comment type="caution">
    <text evidence="3">The sequence shown here is derived from an EMBL/GenBank/DDBJ whole genome shotgun (WGS) entry which is preliminary data.</text>
</comment>
<evidence type="ECO:0000256" key="1">
    <source>
        <dbReference type="SAM" id="MobiDB-lite"/>
    </source>
</evidence>
<feature type="compositionally biased region" description="Basic and acidic residues" evidence="1">
    <location>
        <begin position="185"/>
        <end position="197"/>
    </location>
</feature>
<name>A0AAN7ARV4_9PEZI</name>
<feature type="compositionally biased region" description="Low complexity" evidence="1">
    <location>
        <begin position="44"/>
        <end position="59"/>
    </location>
</feature>
<dbReference type="InterPro" id="IPR052557">
    <property type="entry name" value="CAP/Cytokinesis_protein"/>
</dbReference>
<evidence type="ECO:0000259" key="2">
    <source>
        <dbReference type="Pfam" id="PF01841"/>
    </source>
</evidence>
<organism evidence="3 4">
    <name type="scientific">Triangularia verruculosa</name>
    <dbReference type="NCBI Taxonomy" id="2587418"/>
    <lineage>
        <taxon>Eukaryota</taxon>
        <taxon>Fungi</taxon>
        <taxon>Dikarya</taxon>
        <taxon>Ascomycota</taxon>
        <taxon>Pezizomycotina</taxon>
        <taxon>Sordariomycetes</taxon>
        <taxon>Sordariomycetidae</taxon>
        <taxon>Sordariales</taxon>
        <taxon>Podosporaceae</taxon>
        <taxon>Triangularia</taxon>
    </lineage>
</organism>
<feature type="compositionally biased region" description="Pro residues" evidence="1">
    <location>
        <begin position="201"/>
        <end position="214"/>
    </location>
</feature>
<feature type="domain" description="Transglutaminase-like" evidence="2">
    <location>
        <begin position="354"/>
        <end position="465"/>
    </location>
</feature>
<evidence type="ECO:0000313" key="3">
    <source>
        <dbReference type="EMBL" id="KAK4196824.1"/>
    </source>
</evidence>
<dbReference type="GO" id="GO:0005737">
    <property type="term" value="C:cytoplasm"/>
    <property type="evidence" value="ECO:0007669"/>
    <property type="project" value="TreeGrafter"/>
</dbReference>
<evidence type="ECO:0000313" key="4">
    <source>
        <dbReference type="Proteomes" id="UP001303160"/>
    </source>
</evidence>
<dbReference type="PANTHER" id="PTHR46333">
    <property type="entry name" value="CYTOKINESIS PROTEIN 3"/>
    <property type="match status" value="1"/>
</dbReference>
<dbReference type="InterPro" id="IPR002931">
    <property type="entry name" value="Transglutaminase-like"/>
</dbReference>
<dbReference type="PANTHER" id="PTHR46333:SF5">
    <property type="entry name" value="TRANSGLUTAMINASE-LIKE DOMAIN-CONTAINING PROTEIN"/>
    <property type="match status" value="1"/>
</dbReference>
<protein>
    <recommendedName>
        <fullName evidence="2">Transglutaminase-like domain-containing protein</fullName>
    </recommendedName>
</protein>
<dbReference type="Proteomes" id="UP001303160">
    <property type="component" value="Unassembled WGS sequence"/>
</dbReference>
<feature type="compositionally biased region" description="Pro residues" evidence="1">
    <location>
        <begin position="170"/>
        <end position="184"/>
    </location>
</feature>
<reference evidence="3" key="1">
    <citation type="journal article" date="2023" name="Mol. Phylogenet. Evol.">
        <title>Genome-scale phylogeny and comparative genomics of the fungal order Sordariales.</title>
        <authorList>
            <person name="Hensen N."/>
            <person name="Bonometti L."/>
            <person name="Westerberg I."/>
            <person name="Brannstrom I.O."/>
            <person name="Guillou S."/>
            <person name="Cros-Aarteil S."/>
            <person name="Calhoun S."/>
            <person name="Haridas S."/>
            <person name="Kuo A."/>
            <person name="Mondo S."/>
            <person name="Pangilinan J."/>
            <person name="Riley R."/>
            <person name="LaButti K."/>
            <person name="Andreopoulos B."/>
            <person name="Lipzen A."/>
            <person name="Chen C."/>
            <person name="Yan M."/>
            <person name="Daum C."/>
            <person name="Ng V."/>
            <person name="Clum A."/>
            <person name="Steindorff A."/>
            <person name="Ohm R.A."/>
            <person name="Martin F."/>
            <person name="Silar P."/>
            <person name="Natvig D.O."/>
            <person name="Lalanne C."/>
            <person name="Gautier V."/>
            <person name="Ament-Velasquez S.L."/>
            <person name="Kruys A."/>
            <person name="Hutchinson M.I."/>
            <person name="Powell A.J."/>
            <person name="Barry K."/>
            <person name="Miller A.N."/>
            <person name="Grigoriev I.V."/>
            <person name="Debuchy R."/>
            <person name="Gladieux P."/>
            <person name="Hiltunen Thoren M."/>
            <person name="Johannesson H."/>
        </authorList>
    </citation>
    <scope>NUCLEOTIDE SEQUENCE</scope>
    <source>
        <strain evidence="3">CBS 315.58</strain>
    </source>
</reference>
<sequence length="675" mass="73716">MADVEEPRFNTLAERIAALNAQKNFQAPPSTAGKRPPPPPPPLRAATTTTPSPASQPAPVETAPVMPPRPVRASTEKLPPPLPRRTTTDIENGDRPSPGSGRVLPPPLPSRDSSSAKGTPPALPSRRPSSNLTIPTPGGRRNSNSSDISYISTMSNLSLNTDGQPTRRALPPPLEQAKLPPLPPTRRELEAKAKEEAANIPPLPRRVTEPPPRAIPELPSSRPSLPPRLPSRPAKSPSINPSEAPSPSLPARRLPPPPSSYKNPRSALELGFNNKPKPSDDAPPPIPLASRPSISQIEAVRSASTPSPAAATGEPCCLTCRDFSGPDTVAAQYPHASLPRPDPIPYLAHHLCSQFPSPTDKARAIFSWLHHNIYYDTYGFFNKCIPRGLTPAETIFSGKAVCEGYAKVYEAIALAAGLQCVVVGGHGKGYGFNAVKKGEACPPRKPDGHAWNAVMIDGNEWKLIDACWGAGHICGNNNLYKQEFSPKQFTMSNEDFGRSHYPSEAKHFFRRDGRVLGWEEYIFGDLRGEEPARWLGDASVEGLDENNFEPKEKEICVSNGGSGGQEVVRFQFAKVCPHWRSERHGKGRQMLICLRFGEDEGRGGKERFVPLETDGFWWWLDVRTRELGRPGQSVRLVGLTEVDGRSARGMTAKEWEGKLGRCGFAFCYMVEWDLV</sequence>
<reference evidence="3" key="2">
    <citation type="submission" date="2023-05" db="EMBL/GenBank/DDBJ databases">
        <authorList>
            <consortium name="Lawrence Berkeley National Laboratory"/>
            <person name="Steindorff A."/>
            <person name="Hensen N."/>
            <person name="Bonometti L."/>
            <person name="Westerberg I."/>
            <person name="Brannstrom I.O."/>
            <person name="Guillou S."/>
            <person name="Cros-Aarteil S."/>
            <person name="Calhoun S."/>
            <person name="Haridas S."/>
            <person name="Kuo A."/>
            <person name="Mondo S."/>
            <person name="Pangilinan J."/>
            <person name="Riley R."/>
            <person name="Labutti K."/>
            <person name="Andreopoulos B."/>
            <person name="Lipzen A."/>
            <person name="Chen C."/>
            <person name="Yanf M."/>
            <person name="Daum C."/>
            <person name="Ng V."/>
            <person name="Clum A."/>
            <person name="Ohm R."/>
            <person name="Martin F."/>
            <person name="Silar P."/>
            <person name="Natvig D."/>
            <person name="Lalanne C."/>
            <person name="Gautier V."/>
            <person name="Ament-Velasquez S.L."/>
            <person name="Kruys A."/>
            <person name="Hutchinson M.I."/>
            <person name="Powell A.J."/>
            <person name="Barry K."/>
            <person name="Miller A.N."/>
            <person name="Grigoriev I.V."/>
            <person name="Debuchy R."/>
            <person name="Gladieux P."/>
            <person name="Thoren M.H."/>
            <person name="Johannesson H."/>
        </authorList>
    </citation>
    <scope>NUCLEOTIDE SEQUENCE</scope>
    <source>
        <strain evidence="3">CBS 315.58</strain>
    </source>
</reference>
<feature type="compositionally biased region" description="Polar residues" evidence="1">
    <location>
        <begin position="141"/>
        <end position="164"/>
    </location>
</feature>
<dbReference type="EMBL" id="MU863976">
    <property type="protein sequence ID" value="KAK4196824.1"/>
    <property type="molecule type" value="Genomic_DNA"/>
</dbReference>